<dbReference type="SUPFAM" id="SSF53041">
    <property type="entry name" value="Resolvase-like"/>
    <property type="match status" value="1"/>
</dbReference>
<organism evidence="4 5">
    <name type="scientific">Arsenicicoccus bolidensis</name>
    <dbReference type="NCBI Taxonomy" id="229480"/>
    <lineage>
        <taxon>Bacteria</taxon>
        <taxon>Bacillati</taxon>
        <taxon>Actinomycetota</taxon>
        <taxon>Actinomycetes</taxon>
        <taxon>Micrococcales</taxon>
        <taxon>Intrasporangiaceae</taxon>
        <taxon>Arsenicicoccus</taxon>
    </lineage>
</organism>
<dbReference type="Proteomes" id="UP001521931">
    <property type="component" value="Unassembled WGS sequence"/>
</dbReference>
<dbReference type="Gene3D" id="3.40.50.1390">
    <property type="entry name" value="Resolvase, N-terminal catalytic domain"/>
    <property type="match status" value="1"/>
</dbReference>
<evidence type="ECO:0000256" key="1">
    <source>
        <dbReference type="ARBA" id="ARBA00023125"/>
    </source>
</evidence>
<dbReference type="CDD" id="cd03768">
    <property type="entry name" value="SR_ResInv"/>
    <property type="match status" value="1"/>
</dbReference>
<gene>
    <name evidence="4" type="ORF">MHL29_06260</name>
</gene>
<dbReference type="Pfam" id="PF00239">
    <property type="entry name" value="Resolvase"/>
    <property type="match status" value="1"/>
</dbReference>
<evidence type="ECO:0000313" key="4">
    <source>
        <dbReference type="EMBL" id="MCG7321497.1"/>
    </source>
</evidence>
<comment type="caution">
    <text evidence="4">The sequence shown here is derived from an EMBL/GenBank/DDBJ whole genome shotgun (WGS) entry which is preliminary data.</text>
</comment>
<name>A0ABS9Q0U2_9MICO</name>
<protein>
    <submittedName>
        <fullName evidence="4">Recombinase family protein</fullName>
    </submittedName>
</protein>
<evidence type="ECO:0000313" key="5">
    <source>
        <dbReference type="Proteomes" id="UP001521931"/>
    </source>
</evidence>
<sequence>MPSRCGRPTCVEDELLARLEQGDVLTVWKLDRLGRSVTHLSWMLEEMRTRGIHFRSLTEGLDTSTPAGRAMWTIVAAFAELEREQLRERTIAGLEAARARHGSLGRPTRVTKEQYDLIMQGHASGEPDTKLARMTGLHRSVVGRVRRDEIASIRHYAQDAGAPPTLTFFQAREGDRS</sequence>
<dbReference type="PROSITE" id="PS51736">
    <property type="entry name" value="RECOMBINASES_3"/>
    <property type="match status" value="1"/>
</dbReference>
<dbReference type="InterPro" id="IPR006119">
    <property type="entry name" value="Resolv_N"/>
</dbReference>
<dbReference type="EMBL" id="JAKRCV010000013">
    <property type="protein sequence ID" value="MCG7321497.1"/>
    <property type="molecule type" value="Genomic_DNA"/>
</dbReference>
<evidence type="ECO:0000256" key="2">
    <source>
        <dbReference type="ARBA" id="ARBA00023172"/>
    </source>
</evidence>
<dbReference type="RefSeq" id="WP_239263217.1">
    <property type="nucleotide sequence ID" value="NZ_JAKRCV010000013.1"/>
</dbReference>
<keyword evidence="5" id="KW-1185">Reference proteome</keyword>
<feature type="domain" description="Resolvase/invertase-type recombinase catalytic" evidence="3">
    <location>
        <begin position="1"/>
        <end position="101"/>
    </location>
</feature>
<evidence type="ECO:0000259" key="3">
    <source>
        <dbReference type="PROSITE" id="PS51736"/>
    </source>
</evidence>
<dbReference type="PANTHER" id="PTHR30461">
    <property type="entry name" value="DNA-INVERTASE FROM LAMBDOID PROPHAGE"/>
    <property type="match status" value="1"/>
</dbReference>
<keyword evidence="2" id="KW-0233">DNA recombination</keyword>
<accession>A0ABS9Q0U2</accession>
<dbReference type="InterPro" id="IPR036162">
    <property type="entry name" value="Resolvase-like_N_sf"/>
</dbReference>
<dbReference type="InterPro" id="IPR050639">
    <property type="entry name" value="SSR_resolvase"/>
</dbReference>
<dbReference type="SMART" id="SM00857">
    <property type="entry name" value="Resolvase"/>
    <property type="match status" value="1"/>
</dbReference>
<proteinExistence type="predicted"/>
<keyword evidence="1" id="KW-0238">DNA-binding</keyword>
<reference evidence="4 5" key="1">
    <citation type="submission" date="2022-02" db="EMBL/GenBank/DDBJ databases">
        <title>Uncovering new skin microbiome diversity through culturing and metagenomics.</title>
        <authorList>
            <person name="Conlan S."/>
            <person name="Deming C."/>
            <person name="Nisc Comparative Sequencing Program N."/>
            <person name="Segre J.A."/>
        </authorList>
    </citation>
    <scope>NUCLEOTIDE SEQUENCE [LARGE SCALE GENOMIC DNA]</scope>
    <source>
        <strain evidence="4 5">ACRQZ</strain>
    </source>
</reference>
<dbReference type="PANTHER" id="PTHR30461:SF2">
    <property type="entry name" value="SERINE RECOMBINASE PINE-RELATED"/>
    <property type="match status" value="1"/>
</dbReference>